<organism evidence="2 3">
    <name type="scientific">Massilia yuzhufengensis</name>
    <dbReference type="NCBI Taxonomy" id="1164594"/>
    <lineage>
        <taxon>Bacteria</taxon>
        <taxon>Pseudomonadati</taxon>
        <taxon>Pseudomonadota</taxon>
        <taxon>Betaproteobacteria</taxon>
        <taxon>Burkholderiales</taxon>
        <taxon>Oxalobacteraceae</taxon>
        <taxon>Telluria group</taxon>
        <taxon>Massilia</taxon>
    </lineage>
</organism>
<feature type="domain" description="Erythromycin biosynthesis protein CIII-like C-terminal" evidence="1">
    <location>
        <begin position="285"/>
        <end position="374"/>
    </location>
</feature>
<sequence>MAHFYLCWELGAGLGHAGRLKSIALPLRARGHRVTFVLRDLVLTRRLLAGLGIDTLQAPVWLHRTAGMPPDQASLAEILLACGYLDADALAGLCDGWRALLRLGRPDLVIADYAPTAILAARSLGLPSAAVGPGFTIPPAGEALPPLRSWEQAPSARLRATEARLLASCNTVLAAHGASPMAYGADLLLGDHPLLCTWPELDHFARPGGGPWLGPNLPPPAGGAAQWPAGEGRRVFAYLRHGAPGTAEVLGALVRQGCRVLCYLADVAAGAPAPVDSPLVRYAAAPVSLPDALAQCELAVTHAGEATTAQALLAGRPLLMLPHAAESFLMARRVVQLGAGINAMEMARPRDWDGMVVALMDKPAYREAAAAFAARYKDFTAADQAQDLADRFEAMVT</sequence>
<keyword evidence="2" id="KW-0808">Transferase</keyword>
<evidence type="ECO:0000259" key="1">
    <source>
        <dbReference type="Pfam" id="PF06722"/>
    </source>
</evidence>
<dbReference type="Gene3D" id="3.40.50.2000">
    <property type="entry name" value="Glycogen Phosphorylase B"/>
    <property type="match status" value="2"/>
</dbReference>
<protein>
    <submittedName>
        <fullName evidence="2">UDP:flavonoid glycosyltransferase YjiC, YdhE family</fullName>
    </submittedName>
</protein>
<dbReference type="PANTHER" id="PTHR21015">
    <property type="entry name" value="UDP-N-ACETYLGLUCOSAMINE--N-ACETYLMURAMYL-(PENTAPEPTIDE) PYROPHOSPHORYL-UNDECAPRENOL N-ACETYLGLUCOSAMINE TRANSFERASE 1"/>
    <property type="match status" value="1"/>
</dbReference>
<dbReference type="AlphaFoldDB" id="A0A1I1ER82"/>
<keyword evidence="3" id="KW-1185">Reference proteome</keyword>
<evidence type="ECO:0000313" key="2">
    <source>
        <dbReference type="EMBL" id="SFB87430.1"/>
    </source>
</evidence>
<gene>
    <name evidence="2" type="ORF">SAMN05216204_102150</name>
</gene>
<dbReference type="EMBL" id="FOLD01000002">
    <property type="protein sequence ID" value="SFB87430.1"/>
    <property type="molecule type" value="Genomic_DNA"/>
</dbReference>
<dbReference type="OrthoDB" id="271062at2"/>
<proteinExistence type="predicted"/>
<accession>A0A1I1ER82</accession>
<dbReference type="RefSeq" id="WP_091870726.1">
    <property type="nucleotide sequence ID" value="NZ_FOLD01000002.1"/>
</dbReference>
<dbReference type="Pfam" id="PF06722">
    <property type="entry name" value="EryCIII-like_C"/>
    <property type="match status" value="1"/>
</dbReference>
<name>A0A1I1ER82_9BURK</name>
<dbReference type="SUPFAM" id="SSF53756">
    <property type="entry name" value="UDP-Glycosyltransferase/glycogen phosphorylase"/>
    <property type="match status" value="1"/>
</dbReference>
<dbReference type="STRING" id="1164594.SAMN05216204_102150"/>
<dbReference type="Proteomes" id="UP000198639">
    <property type="component" value="Unassembled WGS sequence"/>
</dbReference>
<reference evidence="3" key="1">
    <citation type="submission" date="2016-10" db="EMBL/GenBank/DDBJ databases">
        <authorList>
            <person name="Varghese N."/>
            <person name="Submissions S."/>
        </authorList>
    </citation>
    <scope>NUCLEOTIDE SEQUENCE [LARGE SCALE GENOMIC DNA]</scope>
    <source>
        <strain evidence="3">CGMCC 1.12041</strain>
    </source>
</reference>
<dbReference type="InterPro" id="IPR010610">
    <property type="entry name" value="EryCIII-like_C"/>
</dbReference>
<evidence type="ECO:0000313" key="3">
    <source>
        <dbReference type="Proteomes" id="UP000198639"/>
    </source>
</evidence>
<dbReference type="GO" id="GO:0016757">
    <property type="term" value="F:glycosyltransferase activity"/>
    <property type="evidence" value="ECO:0007669"/>
    <property type="project" value="TreeGrafter"/>
</dbReference>
<dbReference type="PANTHER" id="PTHR21015:SF22">
    <property type="entry name" value="GLYCOSYLTRANSFERASE"/>
    <property type="match status" value="1"/>
</dbReference>